<dbReference type="Pfam" id="PF00098">
    <property type="entry name" value="zf-CCHC"/>
    <property type="match status" value="1"/>
</dbReference>
<organism evidence="5 6">
    <name type="scientific">Nothocercus julius</name>
    <dbReference type="NCBI Taxonomy" id="2585813"/>
    <lineage>
        <taxon>Eukaryota</taxon>
        <taxon>Metazoa</taxon>
        <taxon>Chordata</taxon>
        <taxon>Craniata</taxon>
        <taxon>Vertebrata</taxon>
        <taxon>Euteleostomi</taxon>
        <taxon>Archelosauria</taxon>
        <taxon>Archosauria</taxon>
        <taxon>Dinosauria</taxon>
        <taxon>Saurischia</taxon>
        <taxon>Theropoda</taxon>
        <taxon>Coelurosauria</taxon>
        <taxon>Aves</taxon>
        <taxon>Palaeognathae</taxon>
        <taxon>Tinamiformes</taxon>
        <taxon>Tinamidae</taxon>
        <taxon>Nothocercus</taxon>
    </lineage>
</organism>
<protein>
    <submittedName>
        <fullName evidence="5">POK9 protein</fullName>
    </submittedName>
</protein>
<dbReference type="PANTHER" id="PTHR40389">
    <property type="entry name" value="ENDOGENOUS RETROVIRUS GROUP K MEMBER 24 GAG POLYPROTEIN-RELATED"/>
    <property type="match status" value="1"/>
</dbReference>
<dbReference type="GO" id="GO:0008270">
    <property type="term" value="F:zinc ion binding"/>
    <property type="evidence" value="ECO:0007669"/>
    <property type="project" value="UniProtKB-KW"/>
</dbReference>
<dbReference type="GO" id="GO:0003676">
    <property type="term" value="F:nucleic acid binding"/>
    <property type="evidence" value="ECO:0007669"/>
    <property type="project" value="InterPro"/>
</dbReference>
<dbReference type="PANTHER" id="PTHR40389:SF2">
    <property type="entry name" value="ENDOGENOUS RETROVIRUS GROUP K MEMBER 24 GAG POLYPROTEIN-RELATED"/>
    <property type="match status" value="1"/>
</dbReference>
<evidence type="ECO:0000313" key="5">
    <source>
        <dbReference type="EMBL" id="NXA57643.1"/>
    </source>
</evidence>
<proteinExistence type="predicted"/>
<dbReference type="EMBL" id="VZSV01001760">
    <property type="protein sequence ID" value="NXA57643.1"/>
    <property type="molecule type" value="Genomic_DNA"/>
</dbReference>
<dbReference type="Gene3D" id="4.10.60.10">
    <property type="entry name" value="Zinc finger, CCHC-type"/>
    <property type="match status" value="1"/>
</dbReference>
<gene>
    <name evidence="5" type="primary">Ervk9_4</name>
    <name evidence="5" type="ORF">NOTJUL_R14485</name>
</gene>
<evidence type="ECO:0000256" key="2">
    <source>
        <dbReference type="PROSITE-ProRule" id="PRU00047"/>
    </source>
</evidence>
<feature type="compositionally biased region" description="Polar residues" evidence="3">
    <location>
        <begin position="67"/>
        <end position="77"/>
    </location>
</feature>
<reference evidence="5 6" key="1">
    <citation type="submission" date="2019-09" db="EMBL/GenBank/DDBJ databases">
        <title>Bird 10,000 Genomes (B10K) Project - Family phase.</title>
        <authorList>
            <person name="Zhang G."/>
        </authorList>
    </citation>
    <scope>NUCLEOTIDE SEQUENCE [LARGE SCALE GENOMIC DNA]</scope>
    <source>
        <strain evidence="5">B10K-MSB-01</strain>
    </source>
</reference>
<keyword evidence="6" id="KW-1185">Reference proteome</keyword>
<dbReference type="Pfam" id="PF14787">
    <property type="entry name" value="zf-CCHC_5"/>
    <property type="match status" value="1"/>
</dbReference>
<keyword evidence="1" id="KW-0449">Lipoprotein</keyword>
<dbReference type="InterPro" id="IPR001878">
    <property type="entry name" value="Znf_CCHC"/>
</dbReference>
<keyword evidence="2" id="KW-0479">Metal-binding</keyword>
<sequence>LAQTFAAMRGSAEQGRCFSCGKEGHFKKNCPRKQKGSRAPGVCPRCQKGRHYASQCRSEIDKDGRPLQNSGNRNCSVPGNHAMTQMRPDCPAAMQASSQPAPQV</sequence>
<evidence type="ECO:0000313" key="6">
    <source>
        <dbReference type="Proteomes" id="UP000531559"/>
    </source>
</evidence>
<comment type="caution">
    <text evidence="5">The sequence shown here is derived from an EMBL/GenBank/DDBJ whole genome shotgun (WGS) entry which is preliminary data.</text>
</comment>
<dbReference type="InterPro" id="IPR036875">
    <property type="entry name" value="Znf_CCHC_sf"/>
</dbReference>
<keyword evidence="2" id="KW-0862">Zinc</keyword>
<feature type="region of interest" description="Disordered" evidence="3">
    <location>
        <begin position="61"/>
        <end position="86"/>
    </location>
</feature>
<dbReference type="SUPFAM" id="SSF57756">
    <property type="entry name" value="Retrovirus zinc finger-like domains"/>
    <property type="match status" value="2"/>
</dbReference>
<dbReference type="InterPro" id="IPR050195">
    <property type="entry name" value="Primate_lentivir_Gag_pol-like"/>
</dbReference>
<keyword evidence="2" id="KW-0863">Zinc-finger</keyword>
<dbReference type="Proteomes" id="UP000531559">
    <property type="component" value="Unassembled WGS sequence"/>
</dbReference>
<dbReference type="PROSITE" id="PS50158">
    <property type="entry name" value="ZF_CCHC"/>
    <property type="match status" value="1"/>
</dbReference>
<evidence type="ECO:0000259" key="4">
    <source>
        <dbReference type="PROSITE" id="PS50158"/>
    </source>
</evidence>
<dbReference type="AlphaFoldDB" id="A0A7K7WWK9"/>
<feature type="domain" description="CCHC-type" evidence="4">
    <location>
        <begin position="16"/>
        <end position="32"/>
    </location>
</feature>
<feature type="non-terminal residue" evidence="5">
    <location>
        <position position="1"/>
    </location>
</feature>
<dbReference type="OrthoDB" id="9386882at2759"/>
<accession>A0A7K7WWK9</accession>
<feature type="non-terminal residue" evidence="5">
    <location>
        <position position="104"/>
    </location>
</feature>
<keyword evidence="1" id="KW-0519">Myristate</keyword>
<name>A0A7K7WWK9_9AVES</name>
<evidence type="ECO:0000256" key="3">
    <source>
        <dbReference type="SAM" id="MobiDB-lite"/>
    </source>
</evidence>
<dbReference type="SMART" id="SM00343">
    <property type="entry name" value="ZnF_C2HC"/>
    <property type="match status" value="2"/>
</dbReference>
<evidence type="ECO:0000256" key="1">
    <source>
        <dbReference type="ARBA" id="ARBA00022707"/>
    </source>
</evidence>